<dbReference type="Proteomes" id="UP000605201">
    <property type="component" value="Unassembled WGS sequence"/>
</dbReference>
<gene>
    <name evidence="2" type="ORF">H8D96_05620</name>
</gene>
<feature type="transmembrane region" description="Helical" evidence="1">
    <location>
        <begin position="31"/>
        <end position="54"/>
    </location>
</feature>
<dbReference type="SUPFAM" id="SSF53335">
    <property type="entry name" value="S-adenosyl-L-methionine-dependent methyltransferases"/>
    <property type="match status" value="1"/>
</dbReference>
<keyword evidence="1" id="KW-0472">Membrane</keyword>
<dbReference type="AlphaFoldDB" id="A0A8J6NWZ4"/>
<evidence type="ECO:0000313" key="3">
    <source>
        <dbReference type="Proteomes" id="UP000605201"/>
    </source>
</evidence>
<evidence type="ECO:0000256" key="1">
    <source>
        <dbReference type="SAM" id="Phobius"/>
    </source>
</evidence>
<comment type="caution">
    <text evidence="2">The sequence shown here is derived from an EMBL/GenBank/DDBJ whole genome shotgun (WGS) entry which is preliminary data.</text>
</comment>
<feature type="transmembrane region" description="Helical" evidence="1">
    <location>
        <begin position="648"/>
        <end position="672"/>
    </location>
</feature>
<feature type="transmembrane region" description="Helical" evidence="1">
    <location>
        <begin position="714"/>
        <end position="737"/>
    </location>
</feature>
<dbReference type="EMBL" id="JACNIG010000140">
    <property type="protein sequence ID" value="MBC8431379.1"/>
    <property type="molecule type" value="Genomic_DNA"/>
</dbReference>
<feature type="transmembrane region" description="Helical" evidence="1">
    <location>
        <begin position="75"/>
        <end position="94"/>
    </location>
</feature>
<feature type="transmembrane region" description="Helical" evidence="1">
    <location>
        <begin position="624"/>
        <end position="642"/>
    </location>
</feature>
<feature type="transmembrane region" description="Helical" evidence="1">
    <location>
        <begin position="684"/>
        <end position="708"/>
    </location>
</feature>
<dbReference type="Gene3D" id="3.40.50.150">
    <property type="entry name" value="Vaccinia Virus protein VP39"/>
    <property type="match status" value="1"/>
</dbReference>
<reference evidence="2 3" key="1">
    <citation type="submission" date="2020-08" db="EMBL/GenBank/DDBJ databases">
        <title>Bridging the membrane lipid divide: bacteria of the FCB group superphylum have the potential to synthesize archaeal ether lipids.</title>
        <authorList>
            <person name="Villanueva L."/>
            <person name="Von Meijenfeldt F.A.B."/>
            <person name="Westbye A.B."/>
            <person name="Yadav S."/>
            <person name="Hopmans E.C."/>
            <person name="Dutilh B.E."/>
            <person name="Sinninghe Damste J.S."/>
        </authorList>
    </citation>
    <scope>NUCLEOTIDE SEQUENCE [LARGE SCALE GENOMIC DNA]</scope>
    <source>
        <strain evidence="2">NIOZ-UU17</strain>
    </source>
</reference>
<proteinExistence type="predicted"/>
<evidence type="ECO:0000313" key="2">
    <source>
        <dbReference type="EMBL" id="MBC8431379.1"/>
    </source>
</evidence>
<feature type="transmembrane region" description="Helical" evidence="1">
    <location>
        <begin position="106"/>
        <end position="133"/>
    </location>
</feature>
<accession>A0A8J6NWZ4</accession>
<feature type="transmembrane region" description="Helical" evidence="1">
    <location>
        <begin position="140"/>
        <end position="160"/>
    </location>
</feature>
<protein>
    <recommendedName>
        <fullName evidence="4">Spermidine synthase</fullName>
    </recommendedName>
</protein>
<keyword evidence="1" id="KW-0812">Transmembrane</keyword>
<evidence type="ECO:0008006" key="4">
    <source>
        <dbReference type="Google" id="ProtNLM"/>
    </source>
</evidence>
<feature type="transmembrane region" description="Helical" evidence="1">
    <location>
        <begin position="588"/>
        <end position="612"/>
    </location>
</feature>
<organism evidence="2 3">
    <name type="scientific">Candidatus Desulfatibia vada</name>
    <dbReference type="NCBI Taxonomy" id="2841696"/>
    <lineage>
        <taxon>Bacteria</taxon>
        <taxon>Pseudomonadati</taxon>
        <taxon>Thermodesulfobacteriota</taxon>
        <taxon>Desulfobacteria</taxon>
        <taxon>Desulfobacterales</taxon>
        <taxon>Desulfobacterales incertae sedis</taxon>
        <taxon>Candidatus Desulfatibia</taxon>
    </lineage>
</organism>
<keyword evidence="1" id="KW-1133">Transmembrane helix</keyword>
<sequence>MIFIAVFLLSLSALTFEVLLTRVFSIAQWNHLSFMVISIALFGFAASGTFLNILNTRQQDWGERFTAVDWIKAVIILYSVSAIAAFIVLNQIPLDYFRLPLEPVQTLYLLIAYLLLALPFFFTGLIVSVAYAYIPEKTGLVYCASMAGSACGAILPIALLPLFGEGRLIIFTALIPLIIVFWTESEPAAKHISAASIFRKKRFIMQASGLGIFLLAGLITVAAGNLIQIKPSPYKAVSQMLQFPDTRITATTAGIRGRIDSVKSPYLRFAPGLSLKYANTLPSQWVTLKDGDEPFVFYNLLHPAQARFANFTLPYAGYLLAPEPENILLIQHGGGGLSIPCAMAAGAEEITIVQEHPQIARLVRDHYGVFVVNQHPRTFLARSDKHFRIIHVESWGTSLPGSAALAQEYLFTVESFTQYLNHLKENGILIIARKLLLPPADSIRMWAAAYESLRSIGIEKPEHHIAMLRNWSTFTLIVSVHPLSDNKVLKEFARNRNFDLVHLQGLVRSEANRFNIFEAPFHFLEIKRLAEAYRLGTAKDYFKTYPLDVAPQTDNRPFPGRFLKWLQLKALYKITGSRFYSLFMSGEIVVAVVFVEALVVAALLLVLPLIAIGKGSPKPSFTNCLYFLAVGAGFMFVELFFIKKYIFIFGDAVVSFTVVLAGVLASSGLGGYWSQRIDPRSLRLTLTVLIAVLSLVFFGLDLLIHHIIGLSITMRYLIALLLLVPAGLLAGLPFPLGMRYLLKSPGERAYAWAANGCASVLASIAAAQIALSLGIPTIIACGIAAYMLAFVSAKIEP</sequence>
<feature type="transmembrane region" description="Helical" evidence="1">
    <location>
        <begin position="203"/>
        <end position="227"/>
    </location>
</feature>
<name>A0A8J6NWZ4_9BACT</name>
<dbReference type="InterPro" id="IPR029063">
    <property type="entry name" value="SAM-dependent_MTases_sf"/>
</dbReference>
<feature type="transmembrane region" description="Helical" evidence="1">
    <location>
        <begin position="166"/>
        <end position="183"/>
    </location>
</feature>
<feature type="transmembrane region" description="Helical" evidence="1">
    <location>
        <begin position="773"/>
        <end position="793"/>
    </location>
</feature>